<proteinExistence type="predicted"/>
<keyword evidence="7" id="KW-0067">ATP-binding</keyword>
<keyword evidence="4" id="KW-0808">Transferase</keyword>
<dbReference type="PANTHER" id="PTHR43065">
    <property type="entry name" value="SENSOR HISTIDINE KINASE"/>
    <property type="match status" value="1"/>
</dbReference>
<dbReference type="Proteomes" id="UP000433104">
    <property type="component" value="Unassembled WGS sequence"/>
</dbReference>
<evidence type="ECO:0000256" key="6">
    <source>
        <dbReference type="ARBA" id="ARBA00022777"/>
    </source>
</evidence>
<comment type="catalytic activity">
    <reaction evidence="1">
        <text>ATP + protein L-histidine = ADP + protein N-phospho-L-histidine.</text>
        <dbReference type="EC" id="2.7.13.3"/>
    </reaction>
</comment>
<dbReference type="Gene3D" id="3.30.565.10">
    <property type="entry name" value="Histidine kinase-like ATPase, C-terminal domain"/>
    <property type="match status" value="1"/>
</dbReference>
<accession>A0A844ZC24</accession>
<dbReference type="GO" id="GO:0006355">
    <property type="term" value="P:regulation of DNA-templated transcription"/>
    <property type="evidence" value="ECO:0007669"/>
    <property type="project" value="InterPro"/>
</dbReference>
<dbReference type="EC" id="2.7.13.3" evidence="2"/>
<dbReference type="Pfam" id="PF00989">
    <property type="entry name" value="PAS"/>
    <property type="match status" value="1"/>
</dbReference>
<evidence type="ECO:0000256" key="8">
    <source>
        <dbReference type="ARBA" id="ARBA00023012"/>
    </source>
</evidence>
<dbReference type="PROSITE" id="PS50109">
    <property type="entry name" value="HIS_KIN"/>
    <property type="match status" value="1"/>
</dbReference>
<keyword evidence="3" id="KW-0597">Phosphoprotein</keyword>
<dbReference type="Gene3D" id="1.10.287.130">
    <property type="match status" value="1"/>
</dbReference>
<dbReference type="PRINTS" id="PR00344">
    <property type="entry name" value="BCTRLSENSOR"/>
</dbReference>
<keyword evidence="12" id="KW-1185">Reference proteome</keyword>
<dbReference type="InterPro" id="IPR003661">
    <property type="entry name" value="HisK_dim/P_dom"/>
</dbReference>
<evidence type="ECO:0000256" key="1">
    <source>
        <dbReference type="ARBA" id="ARBA00000085"/>
    </source>
</evidence>
<dbReference type="SMART" id="SM00388">
    <property type="entry name" value="HisKA"/>
    <property type="match status" value="1"/>
</dbReference>
<sequence length="340" mass="36905">MFAVLLLDGRGTIVQANPAAENLFGQSEKRLAGKEAFALLNFENDRFRQQFHAGEVRLIARSVAAEVNDRRMSVNLTISPVGTDPSWYVMTISENIGNETGYAAEDRSLVGAPNILGHEIKNPLSAIRGAAQLLARKIGPGEMKLSDIITREVDRIADIIDRMQQLGSRGALDTRPSNLHGIVRNAIATVRAARSTTTEADAVIVEEFDPSLPPVLADAATLEQVLINLLVNACDASVDSHDRTVVVQTRYASGLSFKAIRFGRAVRLPIEIAVIDRGAGIAPGIAERVFDPFVSSKPKGQGLGLALARKLVEDMQGRISHTRDEKRGETSFRIHLPMAE</sequence>
<dbReference type="PANTHER" id="PTHR43065:SF10">
    <property type="entry name" value="PEROXIDE STRESS-ACTIVATED HISTIDINE KINASE MAK3"/>
    <property type="match status" value="1"/>
</dbReference>
<evidence type="ECO:0000259" key="9">
    <source>
        <dbReference type="PROSITE" id="PS50109"/>
    </source>
</evidence>
<dbReference type="CDD" id="cd00130">
    <property type="entry name" value="PAS"/>
    <property type="match status" value="1"/>
</dbReference>
<keyword evidence="5" id="KW-0547">Nucleotide-binding</keyword>
<reference evidence="11 12" key="1">
    <citation type="submission" date="2019-12" db="EMBL/GenBank/DDBJ databases">
        <title>Genomic-based taxomic classification of the family Erythrobacteraceae.</title>
        <authorList>
            <person name="Xu L."/>
        </authorList>
    </citation>
    <scope>NUCLEOTIDE SEQUENCE [LARGE SCALE GENOMIC DNA]</scope>
    <source>
        <strain evidence="11 12">MCCC 1A09962</strain>
    </source>
</reference>
<feature type="domain" description="PAS" evidence="10">
    <location>
        <begin position="1"/>
        <end position="42"/>
    </location>
</feature>
<protein>
    <recommendedName>
        <fullName evidence="2">histidine kinase</fullName>
        <ecNumber evidence="2">2.7.13.3</ecNumber>
    </recommendedName>
</protein>
<dbReference type="SUPFAM" id="SSF55785">
    <property type="entry name" value="PYP-like sensor domain (PAS domain)"/>
    <property type="match status" value="1"/>
</dbReference>
<dbReference type="Gene3D" id="3.30.450.20">
    <property type="entry name" value="PAS domain"/>
    <property type="match status" value="1"/>
</dbReference>
<dbReference type="InterPro" id="IPR003594">
    <property type="entry name" value="HATPase_dom"/>
</dbReference>
<keyword evidence="6" id="KW-0418">Kinase</keyword>
<dbReference type="SUPFAM" id="SSF47384">
    <property type="entry name" value="Homodimeric domain of signal transducing histidine kinase"/>
    <property type="match status" value="1"/>
</dbReference>
<dbReference type="GO" id="GO:0005524">
    <property type="term" value="F:ATP binding"/>
    <property type="evidence" value="ECO:0007669"/>
    <property type="project" value="UniProtKB-KW"/>
</dbReference>
<evidence type="ECO:0000256" key="4">
    <source>
        <dbReference type="ARBA" id="ARBA00022679"/>
    </source>
</evidence>
<evidence type="ECO:0000256" key="3">
    <source>
        <dbReference type="ARBA" id="ARBA00022553"/>
    </source>
</evidence>
<evidence type="ECO:0000313" key="11">
    <source>
        <dbReference type="EMBL" id="MXO85338.1"/>
    </source>
</evidence>
<evidence type="ECO:0000313" key="12">
    <source>
        <dbReference type="Proteomes" id="UP000433104"/>
    </source>
</evidence>
<dbReference type="InterPro" id="IPR013767">
    <property type="entry name" value="PAS_fold"/>
</dbReference>
<dbReference type="InterPro" id="IPR005467">
    <property type="entry name" value="His_kinase_dom"/>
</dbReference>
<dbReference type="InterPro" id="IPR035965">
    <property type="entry name" value="PAS-like_dom_sf"/>
</dbReference>
<dbReference type="Pfam" id="PF00512">
    <property type="entry name" value="HisKA"/>
    <property type="match status" value="1"/>
</dbReference>
<dbReference type="InterPro" id="IPR004358">
    <property type="entry name" value="Sig_transdc_His_kin-like_C"/>
</dbReference>
<name>A0A844ZC24_9SPHN</name>
<evidence type="ECO:0000256" key="5">
    <source>
        <dbReference type="ARBA" id="ARBA00022741"/>
    </source>
</evidence>
<dbReference type="OrthoDB" id="9789238at2"/>
<dbReference type="InterPro" id="IPR036097">
    <property type="entry name" value="HisK_dim/P_sf"/>
</dbReference>
<dbReference type="PROSITE" id="PS50112">
    <property type="entry name" value="PAS"/>
    <property type="match status" value="1"/>
</dbReference>
<evidence type="ECO:0000259" key="10">
    <source>
        <dbReference type="PROSITE" id="PS50112"/>
    </source>
</evidence>
<evidence type="ECO:0000256" key="7">
    <source>
        <dbReference type="ARBA" id="ARBA00022840"/>
    </source>
</evidence>
<gene>
    <name evidence="11" type="ORF">GRI38_04780</name>
</gene>
<comment type="caution">
    <text evidence="11">The sequence shown here is derived from an EMBL/GenBank/DDBJ whole genome shotgun (WGS) entry which is preliminary data.</text>
</comment>
<organism evidence="11 12">
    <name type="scientific">Parapontixanthobacter aurantiacus</name>
    <dbReference type="NCBI Taxonomy" id="1463599"/>
    <lineage>
        <taxon>Bacteria</taxon>
        <taxon>Pseudomonadati</taxon>
        <taxon>Pseudomonadota</taxon>
        <taxon>Alphaproteobacteria</taxon>
        <taxon>Sphingomonadales</taxon>
        <taxon>Erythrobacteraceae</taxon>
        <taxon>Parapontixanthobacter</taxon>
    </lineage>
</organism>
<feature type="domain" description="Histidine kinase" evidence="9">
    <location>
        <begin position="115"/>
        <end position="340"/>
    </location>
</feature>
<dbReference type="Pfam" id="PF02518">
    <property type="entry name" value="HATPase_c"/>
    <property type="match status" value="1"/>
</dbReference>
<dbReference type="AlphaFoldDB" id="A0A844ZC24"/>
<dbReference type="InterPro" id="IPR036890">
    <property type="entry name" value="HATPase_C_sf"/>
</dbReference>
<dbReference type="SUPFAM" id="SSF55874">
    <property type="entry name" value="ATPase domain of HSP90 chaperone/DNA topoisomerase II/histidine kinase"/>
    <property type="match status" value="1"/>
</dbReference>
<evidence type="ECO:0000256" key="2">
    <source>
        <dbReference type="ARBA" id="ARBA00012438"/>
    </source>
</evidence>
<dbReference type="GO" id="GO:0000155">
    <property type="term" value="F:phosphorelay sensor kinase activity"/>
    <property type="evidence" value="ECO:0007669"/>
    <property type="project" value="InterPro"/>
</dbReference>
<dbReference type="NCBIfam" id="TIGR00229">
    <property type="entry name" value="sensory_box"/>
    <property type="match status" value="1"/>
</dbReference>
<dbReference type="EMBL" id="WTYW01000001">
    <property type="protein sequence ID" value="MXO85338.1"/>
    <property type="molecule type" value="Genomic_DNA"/>
</dbReference>
<dbReference type="CDD" id="cd00082">
    <property type="entry name" value="HisKA"/>
    <property type="match status" value="1"/>
</dbReference>
<dbReference type="SMART" id="SM00387">
    <property type="entry name" value="HATPase_c"/>
    <property type="match status" value="1"/>
</dbReference>
<dbReference type="InterPro" id="IPR000014">
    <property type="entry name" value="PAS"/>
</dbReference>
<keyword evidence="8" id="KW-0902">Two-component regulatory system</keyword>